<feature type="transmembrane region" description="Helical" evidence="6">
    <location>
        <begin position="59"/>
        <end position="84"/>
    </location>
</feature>
<dbReference type="GO" id="GO:0055085">
    <property type="term" value="P:transmembrane transport"/>
    <property type="evidence" value="ECO:0007669"/>
    <property type="project" value="UniProtKB-UniRule"/>
</dbReference>
<keyword evidence="5 6" id="KW-0472">Membrane</keyword>
<feature type="transmembrane region" description="Helical" evidence="6">
    <location>
        <begin position="105"/>
        <end position="128"/>
    </location>
</feature>
<dbReference type="EMBL" id="RXIA01000022">
    <property type="protein sequence ID" value="RVU70321.1"/>
    <property type="molecule type" value="Genomic_DNA"/>
</dbReference>
<feature type="transmembrane region" description="Helical" evidence="6">
    <location>
        <begin position="506"/>
        <end position="528"/>
    </location>
</feature>
<evidence type="ECO:0000313" key="8">
    <source>
        <dbReference type="EMBL" id="RVU70321.1"/>
    </source>
</evidence>
<evidence type="ECO:0000256" key="4">
    <source>
        <dbReference type="ARBA" id="ARBA00022989"/>
    </source>
</evidence>
<feature type="transmembrane region" description="Helical" evidence="6">
    <location>
        <begin position="203"/>
        <end position="224"/>
    </location>
</feature>
<keyword evidence="3 6" id="KW-0812">Transmembrane</keyword>
<evidence type="ECO:0000256" key="5">
    <source>
        <dbReference type="ARBA" id="ARBA00023136"/>
    </source>
</evidence>
<dbReference type="PANTHER" id="PTHR46795:SF3">
    <property type="entry name" value="ABC TRANSPORTER PERMEASE"/>
    <property type="match status" value="1"/>
</dbReference>
<evidence type="ECO:0000259" key="7">
    <source>
        <dbReference type="Pfam" id="PF02687"/>
    </source>
</evidence>
<organism evidence="8 9">
    <name type="scientific">Lactobacillus xujianguonis</name>
    <dbReference type="NCBI Taxonomy" id="2495899"/>
    <lineage>
        <taxon>Bacteria</taxon>
        <taxon>Bacillati</taxon>
        <taxon>Bacillota</taxon>
        <taxon>Bacilli</taxon>
        <taxon>Lactobacillales</taxon>
        <taxon>Lactobacillaceae</taxon>
        <taxon>Lactobacillus</taxon>
    </lineage>
</organism>
<sequence length="627" mass="71141">MLWKLSLTGLKSRFKDYAILFSGLTLAAAIFYMFLSIALNESFTKGALAIAFATTRFVFVFGIALLALITFVYITYANSFLLSMRKKDYGMYMMLGARTSKIGQLIFNETLVVGLLATILGSVIGIGLTQWVSTTLISQLGLVIHKFVGFYLPAFLWTIDFFTVLFFLAAFWNRHQLVKANVINLLHEDQKPVKIRHNKFVKLIEAILGIGLLATGYIAMAHAIELKLNAITIAFFTIVIGSYFTFDSFFTTVIDLLRANKKFKFKNLHAFTLGQLKFRLTDYTRILSIVSILFALALGAITVGLNFNSMTDQATETTYYDVVLFNKDAAVKKQLKKVSIKEKAALNYKLITTGKGKKAEKILYVSEPEIAKSKLRYRYYKINKNNTTDTNQAYTETITLAKLKSKNENARMSLENMTAFPTSISQVKMVSQKQYDQLKAPNQHIEYLVVNDFKRNFANVDKLQDAANKTLNKQAGITPENIEMATNFTKAMQYRLVLGIASGFEFMGFFLGLAFLAMLASTLMFKVLSGTNSDRPRYKMLWKIGTREKLLKASIAKEIGTLFALPAILGIINVLFGLQFFKTLLRDPYDKIWIPFTIFLVLYLIYYFITVKLYGKRQKLKYIEKAV</sequence>
<dbReference type="RefSeq" id="WP_127796335.1">
    <property type="nucleotide sequence ID" value="NZ_ML136890.1"/>
</dbReference>
<feature type="transmembrane region" description="Helical" evidence="6">
    <location>
        <begin position="592"/>
        <end position="615"/>
    </location>
</feature>
<dbReference type="AlphaFoldDB" id="A0A437STQ3"/>
<dbReference type="PANTHER" id="PTHR46795">
    <property type="entry name" value="ABC TRANSPORTER PERMEASE-RELATED-RELATED"/>
    <property type="match status" value="1"/>
</dbReference>
<comment type="subcellular location">
    <subcellularLocation>
        <location evidence="1 6">Cell membrane</location>
        <topology evidence="1 6">Multi-pass membrane protein</topology>
    </subcellularLocation>
</comment>
<keyword evidence="2 6" id="KW-1003">Cell membrane</keyword>
<comment type="similarity">
    <text evidence="6">Belongs to the ABC-4 integral membrane protein family.</text>
</comment>
<evidence type="ECO:0000256" key="2">
    <source>
        <dbReference type="ARBA" id="ARBA00022475"/>
    </source>
</evidence>
<keyword evidence="4 6" id="KW-1133">Transmembrane helix</keyword>
<dbReference type="InterPro" id="IPR027022">
    <property type="entry name" value="ABC_permease_BceB-typ"/>
</dbReference>
<evidence type="ECO:0000313" key="9">
    <source>
        <dbReference type="Proteomes" id="UP000288291"/>
    </source>
</evidence>
<accession>A0A437STQ3</accession>
<comment type="caution">
    <text evidence="8">The sequence shown here is derived from an EMBL/GenBank/DDBJ whole genome shotgun (WGS) entry which is preliminary data.</text>
</comment>
<evidence type="ECO:0000256" key="6">
    <source>
        <dbReference type="PIRNR" id="PIRNR018968"/>
    </source>
</evidence>
<dbReference type="InterPro" id="IPR003838">
    <property type="entry name" value="ABC3_permease_C"/>
</dbReference>
<dbReference type="InterPro" id="IPR052536">
    <property type="entry name" value="ABC-4_Integral_Memb_Prot"/>
</dbReference>
<feature type="transmembrane region" description="Helical" evidence="6">
    <location>
        <begin position="559"/>
        <end position="580"/>
    </location>
</feature>
<feature type="transmembrane region" description="Helical" evidence="6">
    <location>
        <begin position="286"/>
        <end position="307"/>
    </location>
</feature>
<reference evidence="8 9" key="1">
    <citation type="submission" date="2018-12" db="EMBL/GenBank/DDBJ databases">
        <authorList>
            <person name="Meng J."/>
        </authorList>
    </citation>
    <scope>NUCLEOTIDE SEQUENCE [LARGE SCALE GENOMIC DNA]</scope>
    <source>
        <strain evidence="8 9">HT111-2</strain>
    </source>
</reference>
<proteinExistence type="inferred from homology"/>
<dbReference type="Pfam" id="PF02687">
    <property type="entry name" value="FtsX"/>
    <property type="match status" value="1"/>
</dbReference>
<protein>
    <submittedName>
        <fullName evidence="8">ABC transporter permease</fullName>
    </submittedName>
</protein>
<feature type="domain" description="ABC3 transporter permease C-terminal" evidence="7">
    <location>
        <begin position="61"/>
        <end position="179"/>
    </location>
</feature>
<feature type="transmembrane region" description="Helical" evidence="6">
    <location>
        <begin position="20"/>
        <end position="39"/>
    </location>
</feature>
<name>A0A437STQ3_9LACO</name>
<keyword evidence="6" id="KW-0813">Transport</keyword>
<feature type="transmembrane region" description="Helical" evidence="6">
    <location>
        <begin position="148"/>
        <end position="172"/>
    </location>
</feature>
<gene>
    <name evidence="8" type="ORF">EJK17_08070</name>
</gene>
<evidence type="ECO:0000256" key="1">
    <source>
        <dbReference type="ARBA" id="ARBA00004651"/>
    </source>
</evidence>
<dbReference type="GO" id="GO:0005886">
    <property type="term" value="C:plasma membrane"/>
    <property type="evidence" value="ECO:0007669"/>
    <property type="project" value="UniProtKB-SubCell"/>
</dbReference>
<evidence type="ECO:0000256" key="3">
    <source>
        <dbReference type="ARBA" id="ARBA00022692"/>
    </source>
</evidence>
<dbReference type="PIRSF" id="PIRSF018968">
    <property type="entry name" value="ABC_permease_BceB"/>
    <property type="match status" value="1"/>
</dbReference>
<keyword evidence="9" id="KW-1185">Reference proteome</keyword>
<feature type="transmembrane region" description="Helical" evidence="6">
    <location>
        <begin position="230"/>
        <end position="257"/>
    </location>
</feature>
<dbReference type="Proteomes" id="UP000288291">
    <property type="component" value="Unassembled WGS sequence"/>
</dbReference>